<evidence type="ECO:0000313" key="3">
    <source>
        <dbReference type="Proteomes" id="UP000887568"/>
    </source>
</evidence>
<keyword evidence="3" id="KW-1185">Reference proteome</keyword>
<dbReference type="Proteomes" id="UP000887568">
    <property type="component" value="Unplaced"/>
</dbReference>
<dbReference type="OMA" id="FWQQPNT"/>
<dbReference type="InterPro" id="IPR053819">
    <property type="entry name" value="TEADIR3_omega_loop"/>
</dbReference>
<dbReference type="AlphaFoldDB" id="A0A914AC47"/>
<evidence type="ECO:0000256" key="1">
    <source>
        <dbReference type="SAM" id="MobiDB-lite"/>
    </source>
</evidence>
<feature type="compositionally biased region" description="Low complexity" evidence="1">
    <location>
        <begin position="20"/>
        <end position="30"/>
    </location>
</feature>
<feature type="region of interest" description="Disordered" evidence="1">
    <location>
        <begin position="164"/>
        <end position="239"/>
    </location>
</feature>
<feature type="region of interest" description="Disordered" evidence="1">
    <location>
        <begin position="269"/>
        <end position="290"/>
    </location>
</feature>
<dbReference type="Pfam" id="PF15238">
    <property type="entry name" value="TEADIR3"/>
    <property type="match status" value="1"/>
</dbReference>
<feature type="region of interest" description="Disordered" evidence="1">
    <location>
        <begin position="1"/>
        <end position="54"/>
    </location>
</feature>
<dbReference type="GeneID" id="119732108"/>
<name>A0A914AC47_PATMI</name>
<reference evidence="2" key="1">
    <citation type="submission" date="2022-11" db="UniProtKB">
        <authorList>
            <consortium name="EnsemblMetazoa"/>
        </authorList>
    </citation>
    <scope>IDENTIFICATION</scope>
</reference>
<feature type="compositionally biased region" description="Basic and acidic residues" evidence="1">
    <location>
        <begin position="190"/>
        <end position="208"/>
    </location>
</feature>
<accession>A0A914AC47</accession>
<sequence length="356" mass="38789">MAKVPPPTSFNYAANKRGPSTSLSGSSSEGENSDLEEIPPSPCSSTSSGPIYIRPAGFNHHAQEIQATTFRSSRSVKLKKKIKKNTVVADNPLYQQGIHVGIDRNNNCNNNNVRTAVPPNKIKQKPKKDPLPMKLRALPQSFWQQPNTVNTVPPGSMYTVLPPVSKTDQPVLGDITDPRPVTPPSDSDEKDSKPIVKAEKIERTKGTEKSQLQDTREGAGETVATEVVKPKQPKPPPRRIVRVSASSSNLLLKLFDGVENDKKSNVIPTVKRGRPKRDSSHPHHSKHVVGDDPFMIDAVADGLLPLLSIESNRQCIGPSSHLSVVSVKDGDKTLTLPSLNIEQNYPAMLSELVKAL</sequence>
<dbReference type="EnsemblMetazoa" id="XM_038205499.1">
    <property type="protein sequence ID" value="XP_038061427.1"/>
    <property type="gene ID" value="LOC119732108"/>
</dbReference>
<organism evidence="2 3">
    <name type="scientific">Patiria miniata</name>
    <name type="common">Bat star</name>
    <name type="synonym">Asterina miniata</name>
    <dbReference type="NCBI Taxonomy" id="46514"/>
    <lineage>
        <taxon>Eukaryota</taxon>
        <taxon>Metazoa</taxon>
        <taxon>Echinodermata</taxon>
        <taxon>Eleutherozoa</taxon>
        <taxon>Asterozoa</taxon>
        <taxon>Asteroidea</taxon>
        <taxon>Valvatacea</taxon>
        <taxon>Valvatida</taxon>
        <taxon>Asterinidae</taxon>
        <taxon>Patiria</taxon>
    </lineage>
</organism>
<protein>
    <submittedName>
        <fullName evidence="2">Uncharacterized protein</fullName>
    </submittedName>
</protein>
<proteinExistence type="predicted"/>
<dbReference type="RefSeq" id="XP_038061427.1">
    <property type="nucleotide sequence ID" value="XM_038205499.1"/>
</dbReference>
<evidence type="ECO:0000313" key="2">
    <source>
        <dbReference type="EnsemblMetazoa" id="XP_038061427.1"/>
    </source>
</evidence>
<dbReference type="OrthoDB" id="10058719at2759"/>